<sequence length="102" mass="12095">MSRTPCRLATRWNLKARPKKPVWRQLYFPVPESGMAVCLEHNGFGFVKGKAYRFHTQVRADQYPPYDVVTVTRDDYSEDHPITTWVFLNNQDDLFRKSFQII</sequence>
<accession>I1TRK1</accession>
<protein>
    <submittedName>
        <fullName evidence="1">Uncharacterized protein</fullName>
    </submittedName>
</protein>
<dbReference type="OrthoDB" id="38908at10239"/>
<organism evidence="1 2">
    <name type="scientific">Cronobacter phage CR3</name>
    <dbReference type="NCBI Taxonomy" id="1162295"/>
    <lineage>
        <taxon>Viruses</taxon>
        <taxon>Duplodnaviria</taxon>
        <taxon>Heunggongvirae</taxon>
        <taxon>Uroviricota</taxon>
        <taxon>Caudoviricetes</taxon>
        <taxon>Vequintavirinae</taxon>
        <taxon>Certrevirus</taxon>
        <taxon>Certrevirus CR3</taxon>
    </lineage>
</organism>
<evidence type="ECO:0000313" key="1">
    <source>
        <dbReference type="EMBL" id="AFH21324.1"/>
    </source>
</evidence>
<reference evidence="1 2" key="1">
    <citation type="journal article" date="2012" name="J. Virol.">
        <title>Complete Genome Sequence of Cronobacter sakazakii Bacteriophage CR3.</title>
        <authorList>
            <person name="Shin H."/>
            <person name="Lee J.H."/>
            <person name="Kim Y."/>
            <person name="Ryu S."/>
        </authorList>
    </citation>
    <scope>NUCLEOTIDE SEQUENCE [LARGE SCALE GENOMIC DNA]</scope>
</reference>
<proteinExistence type="predicted"/>
<keyword evidence="2" id="KW-1185">Reference proteome</keyword>
<dbReference type="KEGG" id="vg:12979798"/>
<dbReference type="EMBL" id="JQ691612">
    <property type="protein sequence ID" value="AFH21324.1"/>
    <property type="molecule type" value="Genomic_DNA"/>
</dbReference>
<gene>
    <name evidence="1" type="ORF">CR3_159</name>
</gene>
<dbReference type="RefSeq" id="YP_006383174.1">
    <property type="nucleotide sequence ID" value="NC_017974.1"/>
</dbReference>
<dbReference type="GeneID" id="12979798"/>
<name>I1TRK1_9CAUD</name>
<dbReference type="Proteomes" id="UP000002874">
    <property type="component" value="Segment"/>
</dbReference>
<evidence type="ECO:0000313" key="2">
    <source>
        <dbReference type="Proteomes" id="UP000002874"/>
    </source>
</evidence>